<accession>A0A075MPV5</accession>
<dbReference type="HOGENOM" id="CLU_2165139_0_0_2"/>
<dbReference type="AlphaFoldDB" id="A0A075MPV5"/>
<dbReference type="EMBL" id="CP007174">
    <property type="protein sequence ID" value="AIF82887.1"/>
    <property type="molecule type" value="Genomic_DNA"/>
</dbReference>
<gene>
    <name evidence="1" type="ORF">NTE_00809</name>
</gene>
<dbReference type="Proteomes" id="UP000028194">
    <property type="component" value="Chromosome"/>
</dbReference>
<evidence type="ECO:0000313" key="2">
    <source>
        <dbReference type="Proteomes" id="UP000028194"/>
    </source>
</evidence>
<keyword evidence="2" id="KW-1185">Reference proteome</keyword>
<dbReference type="OrthoDB" id="6489at2157"/>
<dbReference type="KEGG" id="nev:NTE_00809"/>
<protein>
    <submittedName>
        <fullName evidence="1">Uncharacterized protein</fullName>
    </submittedName>
</protein>
<organism evidence="1 2">
    <name type="scientific">Candidatus Nitrososphaera evergladensis SR1</name>
    <dbReference type="NCBI Taxonomy" id="1459636"/>
    <lineage>
        <taxon>Archaea</taxon>
        <taxon>Nitrososphaerota</taxon>
        <taxon>Nitrososphaeria</taxon>
        <taxon>Nitrososphaerales</taxon>
        <taxon>Nitrososphaeraceae</taxon>
        <taxon>Nitrososphaera</taxon>
    </lineage>
</organism>
<sequence>MLWKTRCGHFATRSYADAHGGLCRKCHANFAALVELEKRYGEDALVEYWYSAILINLPESKEEMKCFISHLIDFYQQKLIEMPSKQRYIRKMLYMLQSVLEPASDVETLR</sequence>
<reference evidence="1 2" key="1">
    <citation type="journal article" date="2014" name="PLoS ONE">
        <title>Genome Sequence of Candidatus Nitrososphaera evergladensis from Group I.1b Enriched from Everglades Soil Reveals Novel Genomic Features of the Ammonia-Oxidizing Archaea.</title>
        <authorList>
            <person name="Zhalnina K.V."/>
            <person name="Dias R."/>
            <person name="Leonard M.T."/>
            <person name="Dorr de Quadros P."/>
            <person name="Camargo F.A."/>
            <person name="Drew J.C."/>
            <person name="Farmerie W.G."/>
            <person name="Daroub S.H."/>
            <person name="Triplett E.W."/>
        </authorList>
    </citation>
    <scope>NUCLEOTIDE SEQUENCE [LARGE SCALE GENOMIC DNA]</scope>
    <source>
        <strain evidence="1 2">SR1</strain>
    </source>
</reference>
<name>A0A075MPV5_9ARCH</name>
<evidence type="ECO:0000313" key="1">
    <source>
        <dbReference type="EMBL" id="AIF82887.1"/>
    </source>
</evidence>
<proteinExistence type="predicted"/>